<evidence type="ECO:0000256" key="18">
    <source>
        <dbReference type="ARBA" id="ARBA00030119"/>
    </source>
</evidence>
<evidence type="ECO:0000256" key="1">
    <source>
        <dbReference type="ARBA" id="ARBA00001917"/>
    </source>
</evidence>
<dbReference type="Pfam" id="PF14691">
    <property type="entry name" value="Fer4_20"/>
    <property type="match status" value="1"/>
</dbReference>
<sequence length="1030" mass="114086">MSIKKVSEPENRDQYKLYPVPRKIGKVLPTSVNRVEKIKWKRNIPCKGCEKSFDFKDIKHTTLTEKEAVKEARRCLKCADAPCTKGCPTSIDIKNFIQCISSRNYYGAAKTILSDNPVGLSCGMVCPISTLCQGNCNLTNEEPINISGLQTFALERFRQMQIPQIMDPKIDPKKLPESYSTKIALVGCGPSSICAATYLARMGYKDITIFEKNSYPGGISSNEIPSFRLPFDAIKWEVSLMEDLGVKVKYNTPLEKNGMTINKLKEDGFKAVFVGIGLPEPHVIPAFEGLTEENGFFTSKEFLPRVSLSSKKGIIENLTELPNLSGHTLVLGAGDTSIDCALSAFRCGAKRVSLCFRKSTDDMRAVEDELLSAREEGVELQPYITLKSINQENGKIVSCTFYRCDKDEEGNYYTDKTQTVTMKCSNVISAFGSNIKSNNELVEALNPITLNNLGLANVDPETLQSKDAEWVFVGGDLAGGKMTVEAANDGKTAAWNIHSYIQQQNGNEEIKKQKPSVPKFYTEVDLVDLSTTVCGIKFENPYGLASAPCCTTSSLIRRSFEAGWGWCVPKTFTLDSDIAFNVSPRIGSENNHNLGPNQEGFVNIELTSDKSCHYWCKAFKELKEDFPEKVIVASIAARCIKEEWQQLAKMCEESGVDGLELNLSCPHGLKDRGMGTALGVNPKLVTQVCKWVKEASKLPLFAKLTPNITDVREIAQAAIEGGADGITMSNTVQSMLNINSNGTSYPSVGKKEHKTAYGGLSGNYIRPIALRMVSSVNKRFPKVPIFGLGGIDSADIAMKFIMAGSNVVQVGSAVMNADYGVIGDYITGLQCLLYMKSRKDLREWEYQGPNLKHYQPKEEIYKKSVPLFGNYLKEKLEKEKPKKEKMRFSEQLTLSKPVQDKPIPKLEELVGIANKLVTSWSGLSHKTTDHVVALIANEETCLNCGKCYMTCPYDAIDFNEKTHIPLINEDCTGCGTCITVCPVIDCIKLVTREIPYIVKHGLSKELQLKQIEKYDQGETEEERIGTEGKL</sequence>
<proteinExistence type="inferred from homology"/>
<dbReference type="Proteomes" id="UP001146793">
    <property type="component" value="Unassembled WGS sequence"/>
</dbReference>
<evidence type="ECO:0000256" key="14">
    <source>
        <dbReference type="ARBA" id="ARBA00022857"/>
    </source>
</evidence>
<feature type="domain" description="4Fe-4S ferredoxin-type" evidence="20">
    <location>
        <begin position="932"/>
        <end position="961"/>
    </location>
</feature>
<dbReference type="Gene3D" id="1.10.1060.10">
    <property type="entry name" value="Alpha-helical ferredoxin"/>
    <property type="match status" value="1"/>
</dbReference>
<evidence type="ECO:0000256" key="11">
    <source>
        <dbReference type="ARBA" id="ARBA00022737"/>
    </source>
</evidence>
<feature type="domain" description="4Fe-4S ferredoxin-type" evidence="20">
    <location>
        <begin position="963"/>
        <end position="992"/>
    </location>
</feature>
<dbReference type="Gene3D" id="3.30.70.20">
    <property type="match status" value="1"/>
</dbReference>
<evidence type="ECO:0000256" key="12">
    <source>
        <dbReference type="ARBA" id="ARBA00022741"/>
    </source>
</evidence>
<dbReference type="InterPro" id="IPR009051">
    <property type="entry name" value="Helical_ferredxn"/>
</dbReference>
<protein>
    <recommendedName>
        <fullName evidence="6">dihydropyrimidine dehydrogenase (NADP(+))</fullName>
        <ecNumber evidence="6">1.3.1.2</ecNumber>
    </recommendedName>
    <alternativeName>
        <fullName evidence="19">Dihydrothymine dehydrogenase</fullName>
    </alternativeName>
    <alternativeName>
        <fullName evidence="18">Dihydrouracil dehydrogenase</fullName>
    </alternativeName>
</protein>
<comment type="similarity">
    <text evidence="5">Belongs to the dihydropyrimidine dehydrogenase family.</text>
</comment>
<keyword evidence="15" id="KW-0560">Oxidoreductase</keyword>
<evidence type="ECO:0000256" key="3">
    <source>
        <dbReference type="ARBA" id="ARBA00001974"/>
    </source>
</evidence>
<organism evidence="21 22">
    <name type="scientific">Anaeramoeba flamelloides</name>
    <dbReference type="NCBI Taxonomy" id="1746091"/>
    <lineage>
        <taxon>Eukaryota</taxon>
        <taxon>Metamonada</taxon>
        <taxon>Anaeramoebidae</taxon>
        <taxon>Anaeramoeba</taxon>
    </lineage>
</organism>
<evidence type="ECO:0000256" key="2">
    <source>
        <dbReference type="ARBA" id="ARBA00001966"/>
    </source>
</evidence>
<dbReference type="PANTHER" id="PTHR43073">
    <property type="entry name" value="DIHYDROPYRIMIDINE DEHYDROGENASE [NADP(+)]"/>
    <property type="match status" value="1"/>
</dbReference>
<evidence type="ECO:0000256" key="9">
    <source>
        <dbReference type="ARBA" id="ARBA00022643"/>
    </source>
</evidence>
<comment type="cofactor">
    <cofactor evidence="2">
        <name>[4Fe-4S] cluster</name>
        <dbReference type="ChEBI" id="CHEBI:49883"/>
    </cofactor>
</comment>
<evidence type="ECO:0000256" key="4">
    <source>
        <dbReference type="ARBA" id="ARBA00004668"/>
    </source>
</evidence>
<evidence type="ECO:0000256" key="10">
    <source>
        <dbReference type="ARBA" id="ARBA00022723"/>
    </source>
</evidence>
<accession>A0AAV7Z1G4</accession>
<dbReference type="InterPro" id="IPR028261">
    <property type="entry name" value="DPD_II"/>
</dbReference>
<evidence type="ECO:0000313" key="21">
    <source>
        <dbReference type="EMBL" id="KAJ3434027.1"/>
    </source>
</evidence>
<keyword evidence="11" id="KW-0677">Repeat</keyword>
<dbReference type="InterPro" id="IPR017900">
    <property type="entry name" value="4Fe4S_Fe_S_CS"/>
</dbReference>
<dbReference type="Pfam" id="PF07992">
    <property type="entry name" value="Pyr_redox_2"/>
    <property type="match status" value="1"/>
</dbReference>
<dbReference type="FunFam" id="3.20.20.70:FF:000027">
    <property type="entry name" value="Dihydropyrimidine dehydrogenase [NADP(+)]"/>
    <property type="match status" value="1"/>
</dbReference>
<dbReference type="Gene3D" id="3.50.50.60">
    <property type="entry name" value="FAD/NAD(P)-binding domain"/>
    <property type="match status" value="2"/>
</dbReference>
<dbReference type="GO" id="GO:0006210">
    <property type="term" value="P:thymine catabolic process"/>
    <property type="evidence" value="ECO:0007669"/>
    <property type="project" value="TreeGrafter"/>
</dbReference>
<dbReference type="AlphaFoldDB" id="A0AAV7Z1G4"/>
<comment type="cofactor">
    <cofactor evidence="3">
        <name>FAD</name>
        <dbReference type="ChEBI" id="CHEBI:57692"/>
    </cofactor>
</comment>
<dbReference type="InterPro" id="IPR023753">
    <property type="entry name" value="FAD/NAD-binding_dom"/>
</dbReference>
<dbReference type="SUPFAM" id="SSF51395">
    <property type="entry name" value="FMN-linked oxidoreductases"/>
    <property type="match status" value="1"/>
</dbReference>
<dbReference type="PANTHER" id="PTHR43073:SF2">
    <property type="entry name" value="DIHYDROPYRIMIDINE DEHYDROGENASE [NADP(+)]"/>
    <property type="match status" value="1"/>
</dbReference>
<dbReference type="GO" id="GO:0046872">
    <property type="term" value="F:metal ion binding"/>
    <property type="evidence" value="ECO:0007669"/>
    <property type="project" value="UniProtKB-KW"/>
</dbReference>
<comment type="cofactor">
    <cofactor evidence="1">
        <name>FMN</name>
        <dbReference type="ChEBI" id="CHEBI:58210"/>
    </cofactor>
</comment>
<evidence type="ECO:0000256" key="15">
    <source>
        <dbReference type="ARBA" id="ARBA00023002"/>
    </source>
</evidence>
<dbReference type="GO" id="GO:0005737">
    <property type="term" value="C:cytoplasm"/>
    <property type="evidence" value="ECO:0007669"/>
    <property type="project" value="InterPro"/>
</dbReference>
<evidence type="ECO:0000259" key="20">
    <source>
        <dbReference type="PROSITE" id="PS51379"/>
    </source>
</evidence>
<dbReference type="PROSITE" id="PS00198">
    <property type="entry name" value="4FE4S_FER_1"/>
    <property type="match status" value="1"/>
</dbReference>
<keyword evidence="13" id="KW-0274">FAD</keyword>
<dbReference type="PRINTS" id="PR00419">
    <property type="entry name" value="ADXRDTASE"/>
</dbReference>
<dbReference type="GO" id="GO:0017113">
    <property type="term" value="F:dihydropyrimidine dehydrogenase (NADP+) activity"/>
    <property type="evidence" value="ECO:0007669"/>
    <property type="project" value="UniProtKB-EC"/>
</dbReference>
<dbReference type="GO" id="GO:0002058">
    <property type="term" value="F:uracil binding"/>
    <property type="evidence" value="ECO:0007669"/>
    <property type="project" value="TreeGrafter"/>
</dbReference>
<evidence type="ECO:0000256" key="5">
    <source>
        <dbReference type="ARBA" id="ARBA00010804"/>
    </source>
</evidence>
<dbReference type="Pfam" id="PF01180">
    <property type="entry name" value="DHO_dh"/>
    <property type="match status" value="1"/>
</dbReference>
<dbReference type="PROSITE" id="PS51379">
    <property type="entry name" value="4FE4S_FER_2"/>
    <property type="match status" value="2"/>
</dbReference>
<comment type="caution">
    <text evidence="21">The sequence shown here is derived from an EMBL/GenBank/DDBJ whole genome shotgun (WGS) entry which is preliminary data.</text>
</comment>
<keyword evidence="14" id="KW-0521">NADP</keyword>
<keyword evidence="7" id="KW-0004">4Fe-4S</keyword>
<keyword evidence="8" id="KW-0285">Flavoprotein</keyword>
<dbReference type="InterPro" id="IPR017896">
    <property type="entry name" value="4Fe4S_Fe-S-bd"/>
</dbReference>
<dbReference type="GO" id="GO:0006212">
    <property type="term" value="P:uracil catabolic process"/>
    <property type="evidence" value="ECO:0007669"/>
    <property type="project" value="TreeGrafter"/>
</dbReference>
<evidence type="ECO:0000256" key="6">
    <source>
        <dbReference type="ARBA" id="ARBA00013004"/>
    </source>
</evidence>
<evidence type="ECO:0000313" key="22">
    <source>
        <dbReference type="Proteomes" id="UP001146793"/>
    </source>
</evidence>
<dbReference type="Pfam" id="PF14697">
    <property type="entry name" value="Fer4_21"/>
    <property type="match status" value="1"/>
</dbReference>
<dbReference type="SUPFAM" id="SSF54862">
    <property type="entry name" value="4Fe-4S ferredoxins"/>
    <property type="match status" value="1"/>
</dbReference>
<keyword evidence="12" id="KW-0547">Nucleotide-binding</keyword>
<dbReference type="InterPro" id="IPR036188">
    <property type="entry name" value="FAD/NAD-bd_sf"/>
</dbReference>
<dbReference type="GO" id="GO:0051539">
    <property type="term" value="F:4 iron, 4 sulfur cluster binding"/>
    <property type="evidence" value="ECO:0007669"/>
    <property type="project" value="UniProtKB-KW"/>
</dbReference>
<name>A0AAV7Z1G4_9EUKA</name>
<evidence type="ECO:0000256" key="8">
    <source>
        <dbReference type="ARBA" id="ARBA00022630"/>
    </source>
</evidence>
<evidence type="ECO:0000256" key="7">
    <source>
        <dbReference type="ARBA" id="ARBA00022485"/>
    </source>
</evidence>
<evidence type="ECO:0000256" key="17">
    <source>
        <dbReference type="ARBA" id="ARBA00023014"/>
    </source>
</evidence>
<dbReference type="SUPFAM" id="SSF51971">
    <property type="entry name" value="Nucleotide-binding domain"/>
    <property type="match status" value="1"/>
</dbReference>
<dbReference type="Gene3D" id="3.20.20.70">
    <property type="entry name" value="Aldolase class I"/>
    <property type="match status" value="1"/>
</dbReference>
<dbReference type="EMBL" id="JANTQA010000045">
    <property type="protein sequence ID" value="KAJ3434027.1"/>
    <property type="molecule type" value="Genomic_DNA"/>
</dbReference>
<dbReference type="CDD" id="cd02940">
    <property type="entry name" value="DHPD_FMN"/>
    <property type="match status" value="1"/>
</dbReference>
<comment type="pathway">
    <text evidence="4">Amino-acid biosynthesis; beta-alanine biosynthesis.</text>
</comment>
<reference evidence="21" key="1">
    <citation type="submission" date="2022-08" db="EMBL/GenBank/DDBJ databases">
        <title>Novel sulphate-reducing endosymbionts in the free-living metamonad Anaeramoeba.</title>
        <authorList>
            <person name="Jerlstrom-Hultqvist J."/>
            <person name="Cepicka I."/>
            <person name="Gallot-Lavallee L."/>
            <person name="Salas-Leiva D."/>
            <person name="Curtis B.A."/>
            <person name="Zahonova K."/>
            <person name="Pipaliya S."/>
            <person name="Dacks J."/>
            <person name="Roger A.J."/>
        </authorList>
    </citation>
    <scope>NUCLEOTIDE SEQUENCE</scope>
    <source>
        <strain evidence="21">Busselton2</strain>
    </source>
</reference>
<evidence type="ECO:0000256" key="19">
    <source>
        <dbReference type="ARBA" id="ARBA00032722"/>
    </source>
</evidence>
<gene>
    <name evidence="21" type="ORF">M0812_20086</name>
</gene>
<evidence type="ECO:0000256" key="16">
    <source>
        <dbReference type="ARBA" id="ARBA00023004"/>
    </source>
</evidence>
<dbReference type="GO" id="GO:0050661">
    <property type="term" value="F:NADP binding"/>
    <property type="evidence" value="ECO:0007669"/>
    <property type="project" value="TreeGrafter"/>
</dbReference>
<keyword evidence="17" id="KW-0411">Iron-sulfur</keyword>
<dbReference type="EC" id="1.3.1.2" evidence="6"/>
<keyword evidence="9" id="KW-0288">FMN</keyword>
<dbReference type="InterPro" id="IPR005720">
    <property type="entry name" value="Dihydroorotate_DH_cat"/>
</dbReference>
<keyword evidence="16" id="KW-0408">Iron</keyword>
<keyword evidence="10" id="KW-0479">Metal-binding</keyword>
<evidence type="ECO:0000256" key="13">
    <source>
        <dbReference type="ARBA" id="ARBA00022827"/>
    </source>
</evidence>
<dbReference type="InterPro" id="IPR013785">
    <property type="entry name" value="Aldolase_TIM"/>
</dbReference>